<dbReference type="HOGENOM" id="CLU_2251677_0_0_1"/>
<feature type="compositionally biased region" description="Polar residues" evidence="1">
    <location>
        <begin position="52"/>
        <end position="91"/>
    </location>
</feature>
<dbReference type="Proteomes" id="UP000001312">
    <property type="component" value="Unassembled WGS sequence"/>
</dbReference>
<dbReference type="KEGG" id="ssl:SS1G_10323"/>
<dbReference type="InParanoid" id="A7EYA8"/>
<dbReference type="EMBL" id="CH476635">
    <property type="protein sequence ID" value="EDN94450.1"/>
    <property type="molecule type" value="Genomic_DNA"/>
</dbReference>
<protein>
    <submittedName>
        <fullName evidence="2">Uncharacterized protein</fullName>
    </submittedName>
</protein>
<evidence type="ECO:0000313" key="3">
    <source>
        <dbReference type="Proteomes" id="UP000001312"/>
    </source>
</evidence>
<proteinExistence type="predicted"/>
<feature type="region of interest" description="Disordered" evidence="1">
    <location>
        <begin position="45"/>
        <end position="93"/>
    </location>
</feature>
<accession>A7EYA8</accession>
<keyword evidence="3" id="KW-1185">Reference proteome</keyword>
<reference evidence="3" key="1">
    <citation type="journal article" date="2011" name="PLoS Genet.">
        <title>Genomic analysis of the necrotrophic fungal pathogens Sclerotinia sclerotiorum and Botrytis cinerea.</title>
        <authorList>
            <person name="Amselem J."/>
            <person name="Cuomo C.A."/>
            <person name="van Kan J.A."/>
            <person name="Viaud M."/>
            <person name="Benito E.P."/>
            <person name="Couloux A."/>
            <person name="Coutinho P.M."/>
            <person name="de Vries R.P."/>
            <person name="Dyer P.S."/>
            <person name="Fillinger S."/>
            <person name="Fournier E."/>
            <person name="Gout L."/>
            <person name="Hahn M."/>
            <person name="Kohn L."/>
            <person name="Lapalu N."/>
            <person name="Plummer K.M."/>
            <person name="Pradier J.M."/>
            <person name="Quevillon E."/>
            <person name="Sharon A."/>
            <person name="Simon A."/>
            <person name="ten Have A."/>
            <person name="Tudzynski B."/>
            <person name="Tudzynski P."/>
            <person name="Wincker P."/>
            <person name="Andrew M."/>
            <person name="Anthouard V."/>
            <person name="Beever R.E."/>
            <person name="Beffa R."/>
            <person name="Benoit I."/>
            <person name="Bouzid O."/>
            <person name="Brault B."/>
            <person name="Chen Z."/>
            <person name="Choquer M."/>
            <person name="Collemare J."/>
            <person name="Cotton P."/>
            <person name="Danchin E.G."/>
            <person name="Da Silva C."/>
            <person name="Gautier A."/>
            <person name="Giraud C."/>
            <person name="Giraud T."/>
            <person name="Gonzalez C."/>
            <person name="Grossetete S."/>
            <person name="Guldener U."/>
            <person name="Henrissat B."/>
            <person name="Howlett B.J."/>
            <person name="Kodira C."/>
            <person name="Kretschmer M."/>
            <person name="Lappartient A."/>
            <person name="Leroch M."/>
            <person name="Levis C."/>
            <person name="Mauceli E."/>
            <person name="Neuveglise C."/>
            <person name="Oeser B."/>
            <person name="Pearson M."/>
            <person name="Poulain J."/>
            <person name="Poussereau N."/>
            <person name="Quesneville H."/>
            <person name="Rascle C."/>
            <person name="Schumacher J."/>
            <person name="Segurens B."/>
            <person name="Sexton A."/>
            <person name="Silva E."/>
            <person name="Sirven C."/>
            <person name="Soanes D.M."/>
            <person name="Talbot N.J."/>
            <person name="Templeton M."/>
            <person name="Yandava C."/>
            <person name="Yarden O."/>
            <person name="Zeng Q."/>
            <person name="Rollins J.A."/>
            <person name="Lebrun M.H."/>
            <person name="Dickman M."/>
        </authorList>
    </citation>
    <scope>NUCLEOTIDE SEQUENCE [LARGE SCALE GENOMIC DNA]</scope>
    <source>
        <strain evidence="3">ATCC 18683 / 1980 / Ss-1</strain>
    </source>
</reference>
<sequence>MIITSPSLPTIFNLSPSLSHSPKPLIIHHSSLITIKHQNIPKSASLVPTIHPPSTHSTQSFPPIPTPSSTHQVIQPRTKTGTPSKQASKAHQQAGMHCLIVAHL</sequence>
<gene>
    <name evidence="2" type="ORF">SS1G_10323</name>
</gene>
<evidence type="ECO:0000313" key="2">
    <source>
        <dbReference type="EMBL" id="EDN94450.1"/>
    </source>
</evidence>
<dbReference type="RefSeq" id="XP_001588776.1">
    <property type="nucleotide sequence ID" value="XM_001588726.1"/>
</dbReference>
<organism evidence="2 3">
    <name type="scientific">Sclerotinia sclerotiorum (strain ATCC 18683 / 1980 / Ss-1)</name>
    <name type="common">White mold</name>
    <name type="synonym">Whetzelinia sclerotiorum</name>
    <dbReference type="NCBI Taxonomy" id="665079"/>
    <lineage>
        <taxon>Eukaryota</taxon>
        <taxon>Fungi</taxon>
        <taxon>Dikarya</taxon>
        <taxon>Ascomycota</taxon>
        <taxon>Pezizomycotina</taxon>
        <taxon>Leotiomycetes</taxon>
        <taxon>Helotiales</taxon>
        <taxon>Sclerotiniaceae</taxon>
        <taxon>Sclerotinia</taxon>
    </lineage>
</organism>
<dbReference type="GeneID" id="5484798"/>
<name>A7EYA8_SCLS1</name>
<evidence type="ECO:0000256" key="1">
    <source>
        <dbReference type="SAM" id="MobiDB-lite"/>
    </source>
</evidence>
<dbReference type="AlphaFoldDB" id="A7EYA8"/>